<accession>A0A518AKZ5</accession>
<keyword evidence="4" id="KW-1185">Reference proteome</keyword>
<sequence length="343" mass="36849">MSDPAPQRIRVTCPHCGAKAKAPLEYAGRKVKCASKECGQSFQIPAAEAASPDKQPTPAAAKPTPKPKAAKPAPPKPAAKPAPPKPKATPPEDEGPLFDNDFLSELEREAPRPSTGVFQETVASNPGLIRFNPLQWWKYQPLGLIAGVGSAALVLLIWLGLVLSGHSGTLATKDGGATPIWLFSPAILGTLAYFTWNKSHKFRRGDANPGIVVSLEPALIAVPTDLSQGVGEYLAVKILPIKLKSSCGKPLEIGSVVPTIAYYGAPHNKHAEHWSDFYPDPAEYATGDQATLERLAASFPEEQYAFLHEALQLIERPYAPGLYALWEAPGKAIGRKINNKNDY</sequence>
<dbReference type="OrthoDB" id="264327at2"/>
<dbReference type="InterPro" id="IPR023124">
    <property type="entry name" value="DUF3239_dom_sf"/>
</dbReference>
<evidence type="ECO:0000256" key="2">
    <source>
        <dbReference type="SAM" id="Phobius"/>
    </source>
</evidence>
<dbReference type="Gene3D" id="2.40.410.10">
    <property type="entry name" value="putative membrane protein from Corynebacterium diphtheriae superfamily"/>
    <property type="match status" value="1"/>
</dbReference>
<evidence type="ECO:0000313" key="3">
    <source>
        <dbReference type="EMBL" id="QDU55403.1"/>
    </source>
</evidence>
<keyword evidence="2" id="KW-1133">Transmembrane helix</keyword>
<organism evidence="3 4">
    <name type="scientific">Aeoliella mucimassa</name>
    <dbReference type="NCBI Taxonomy" id="2527972"/>
    <lineage>
        <taxon>Bacteria</taxon>
        <taxon>Pseudomonadati</taxon>
        <taxon>Planctomycetota</taxon>
        <taxon>Planctomycetia</taxon>
        <taxon>Pirellulales</taxon>
        <taxon>Lacipirellulaceae</taxon>
        <taxon>Aeoliella</taxon>
    </lineage>
</organism>
<feature type="region of interest" description="Disordered" evidence="1">
    <location>
        <begin position="46"/>
        <end position="99"/>
    </location>
</feature>
<proteinExistence type="predicted"/>
<protein>
    <submittedName>
        <fullName evidence="3">Uncharacterized protein</fullName>
    </submittedName>
</protein>
<feature type="transmembrane region" description="Helical" evidence="2">
    <location>
        <begin position="176"/>
        <end position="196"/>
    </location>
</feature>
<dbReference type="KEGG" id="amuc:Pan181_15920"/>
<evidence type="ECO:0000256" key="1">
    <source>
        <dbReference type="SAM" id="MobiDB-lite"/>
    </source>
</evidence>
<keyword evidence="2" id="KW-0812">Transmembrane</keyword>
<dbReference type="InterPro" id="IPR021632">
    <property type="entry name" value="DUF3239"/>
</dbReference>
<dbReference type="Proteomes" id="UP000315750">
    <property type="component" value="Chromosome"/>
</dbReference>
<name>A0A518AKZ5_9BACT</name>
<dbReference type="Pfam" id="PF11580">
    <property type="entry name" value="DUF3239"/>
    <property type="match status" value="1"/>
</dbReference>
<dbReference type="AlphaFoldDB" id="A0A518AKZ5"/>
<reference evidence="3 4" key="1">
    <citation type="submission" date="2019-02" db="EMBL/GenBank/DDBJ databases">
        <title>Deep-cultivation of Planctomycetes and their phenomic and genomic characterization uncovers novel biology.</title>
        <authorList>
            <person name="Wiegand S."/>
            <person name="Jogler M."/>
            <person name="Boedeker C."/>
            <person name="Pinto D."/>
            <person name="Vollmers J."/>
            <person name="Rivas-Marin E."/>
            <person name="Kohn T."/>
            <person name="Peeters S.H."/>
            <person name="Heuer A."/>
            <person name="Rast P."/>
            <person name="Oberbeckmann S."/>
            <person name="Bunk B."/>
            <person name="Jeske O."/>
            <person name="Meyerdierks A."/>
            <person name="Storesund J.E."/>
            <person name="Kallscheuer N."/>
            <person name="Luecker S."/>
            <person name="Lage O.M."/>
            <person name="Pohl T."/>
            <person name="Merkel B.J."/>
            <person name="Hornburger P."/>
            <person name="Mueller R.-W."/>
            <person name="Bruemmer F."/>
            <person name="Labrenz M."/>
            <person name="Spormann A.M."/>
            <person name="Op den Camp H."/>
            <person name="Overmann J."/>
            <person name="Amann R."/>
            <person name="Jetten M.S.M."/>
            <person name="Mascher T."/>
            <person name="Medema M.H."/>
            <person name="Devos D.P."/>
            <person name="Kaster A.-K."/>
            <person name="Ovreas L."/>
            <person name="Rohde M."/>
            <person name="Galperin M.Y."/>
            <person name="Jogler C."/>
        </authorList>
    </citation>
    <scope>NUCLEOTIDE SEQUENCE [LARGE SCALE GENOMIC DNA]</scope>
    <source>
        <strain evidence="3 4">Pan181</strain>
    </source>
</reference>
<keyword evidence="2" id="KW-0472">Membrane</keyword>
<evidence type="ECO:0000313" key="4">
    <source>
        <dbReference type="Proteomes" id="UP000315750"/>
    </source>
</evidence>
<feature type="transmembrane region" description="Helical" evidence="2">
    <location>
        <begin position="142"/>
        <end position="164"/>
    </location>
</feature>
<feature type="compositionally biased region" description="Pro residues" evidence="1">
    <location>
        <begin position="72"/>
        <end position="89"/>
    </location>
</feature>
<gene>
    <name evidence="3" type="ORF">Pan181_15920</name>
</gene>
<dbReference type="EMBL" id="CP036278">
    <property type="protein sequence ID" value="QDU55403.1"/>
    <property type="molecule type" value="Genomic_DNA"/>
</dbReference>
<dbReference type="RefSeq" id="WP_145246271.1">
    <property type="nucleotide sequence ID" value="NZ_CP036278.1"/>
</dbReference>